<evidence type="ECO:0000256" key="1">
    <source>
        <dbReference type="SAM" id="MobiDB-lite"/>
    </source>
</evidence>
<protein>
    <submittedName>
        <fullName evidence="2">Uncharacterized protein</fullName>
    </submittedName>
</protein>
<feature type="region of interest" description="Disordered" evidence="1">
    <location>
        <begin position="403"/>
        <end position="431"/>
    </location>
</feature>
<feature type="compositionally biased region" description="Polar residues" evidence="1">
    <location>
        <begin position="18"/>
        <end position="39"/>
    </location>
</feature>
<organism evidence="2 3">
    <name type="scientific">Dendryphion nanum</name>
    <dbReference type="NCBI Taxonomy" id="256645"/>
    <lineage>
        <taxon>Eukaryota</taxon>
        <taxon>Fungi</taxon>
        <taxon>Dikarya</taxon>
        <taxon>Ascomycota</taxon>
        <taxon>Pezizomycotina</taxon>
        <taxon>Dothideomycetes</taxon>
        <taxon>Pleosporomycetidae</taxon>
        <taxon>Pleosporales</taxon>
        <taxon>Torulaceae</taxon>
        <taxon>Dendryphion</taxon>
    </lineage>
</organism>
<reference evidence="2" key="1">
    <citation type="journal article" date="2021" name="Nat. Commun.">
        <title>Genetic determinants of endophytism in the Arabidopsis root mycobiome.</title>
        <authorList>
            <person name="Mesny F."/>
            <person name="Miyauchi S."/>
            <person name="Thiergart T."/>
            <person name="Pickel B."/>
            <person name="Atanasova L."/>
            <person name="Karlsson M."/>
            <person name="Huettel B."/>
            <person name="Barry K.W."/>
            <person name="Haridas S."/>
            <person name="Chen C."/>
            <person name="Bauer D."/>
            <person name="Andreopoulos W."/>
            <person name="Pangilinan J."/>
            <person name="LaButti K."/>
            <person name="Riley R."/>
            <person name="Lipzen A."/>
            <person name="Clum A."/>
            <person name="Drula E."/>
            <person name="Henrissat B."/>
            <person name="Kohler A."/>
            <person name="Grigoriev I.V."/>
            <person name="Martin F.M."/>
            <person name="Hacquard S."/>
        </authorList>
    </citation>
    <scope>NUCLEOTIDE SEQUENCE</scope>
    <source>
        <strain evidence="2">MPI-CAGE-CH-0243</strain>
    </source>
</reference>
<gene>
    <name evidence="2" type="ORF">B0J11DRAFT_427786</name>
</gene>
<accession>A0A9P9E659</accession>
<feature type="compositionally biased region" description="Polar residues" evidence="1">
    <location>
        <begin position="416"/>
        <end position="425"/>
    </location>
</feature>
<dbReference type="Proteomes" id="UP000700596">
    <property type="component" value="Unassembled WGS sequence"/>
</dbReference>
<dbReference type="AlphaFoldDB" id="A0A9P9E659"/>
<keyword evidence="3" id="KW-1185">Reference proteome</keyword>
<name>A0A9P9E659_9PLEO</name>
<evidence type="ECO:0000313" key="3">
    <source>
        <dbReference type="Proteomes" id="UP000700596"/>
    </source>
</evidence>
<feature type="region of interest" description="Disordered" evidence="1">
    <location>
        <begin position="14"/>
        <end position="46"/>
    </location>
</feature>
<dbReference type="EMBL" id="JAGMWT010000003">
    <property type="protein sequence ID" value="KAH7132115.1"/>
    <property type="molecule type" value="Genomic_DNA"/>
</dbReference>
<comment type="caution">
    <text evidence="2">The sequence shown here is derived from an EMBL/GenBank/DDBJ whole genome shotgun (WGS) entry which is preliminary data.</text>
</comment>
<evidence type="ECO:0000313" key="2">
    <source>
        <dbReference type="EMBL" id="KAH7132115.1"/>
    </source>
</evidence>
<sequence>MGRQPFLTRLAFGRSPFEPSTSATRSSEYVQLDSSQQDTPLEARAPNSNRYIQLFDERGDAVNPRAQQYGRQFRRAQNDVLSSIGFLARRRSSSEEFPGTYEERLLRLENEDSVGNTISRVTTMTANICTWWIGSLRDRILTFHIESALPFSKIIESEYQTTGASFFYTGFVANDISAIATDSVINATLLLRPVHRLLHATQATRKTKSLARRWSSIAKTFALTCIDVLFFPLVYYARAQRLGIFPARPAFPPWGALVPFSSASPLRALYSDEHQVMANKLHLLTALATSPVFLFCLEIMVIRLISPIVHDAIETSIICPNNPDMDSFDAIRQRLRSQPDHQRKSPLVLRRIVNKFMGILGWSEPKEVAGQRIFGEDSIDAQEIIDVGDGRVVNTSRLALATRTNADQERDMQLPDSPTESNASEDANDPRIRITARGGVVEMEVQLPPHTISSHTELIDLIPNDGYQALSTFSTGGTKAYHRVTQLSVGPAQRLSAIVEAHIVGWILLPLRLLTLHSIAAHYLADGHKDLHRPLITITSLFPNFPASTAPWNLRSFGVLASRVALCGTLELAIDLSLWAFQWMAVSWIGRNGFGWGTL</sequence>
<proteinExistence type="predicted"/>
<dbReference type="OrthoDB" id="5383784at2759"/>